<keyword evidence="4" id="KW-1185">Reference proteome</keyword>
<accession>A0A554VPM1</accession>
<protein>
    <submittedName>
        <fullName evidence="3">VWA domain-containing protein</fullName>
    </submittedName>
</protein>
<reference evidence="3 4" key="1">
    <citation type="submission" date="2019-07" db="EMBL/GenBank/DDBJ databases">
        <title>The draft genome sequence of Aquimarina algiphila M91.</title>
        <authorList>
            <person name="Meng X."/>
        </authorList>
    </citation>
    <scope>NUCLEOTIDE SEQUENCE [LARGE SCALE GENOMIC DNA]</scope>
    <source>
        <strain evidence="3 4">M91</strain>
    </source>
</reference>
<dbReference type="Proteomes" id="UP000318833">
    <property type="component" value="Unassembled WGS sequence"/>
</dbReference>
<dbReference type="OrthoDB" id="6059150at2"/>
<comment type="caution">
    <text evidence="3">The sequence shown here is derived from an EMBL/GenBank/DDBJ whole genome shotgun (WGS) entry which is preliminary data.</text>
</comment>
<gene>
    <name evidence="3" type="ORF">FOF46_05110</name>
</gene>
<dbReference type="Gene3D" id="3.40.50.410">
    <property type="entry name" value="von Willebrand factor, type A domain"/>
    <property type="match status" value="1"/>
</dbReference>
<keyword evidence="1" id="KW-0472">Membrane</keyword>
<feature type="domain" description="VWFA" evidence="2">
    <location>
        <begin position="153"/>
        <end position="347"/>
    </location>
</feature>
<keyword evidence="1" id="KW-1133">Transmembrane helix</keyword>
<sequence>MKPTLKFIKNIVIILIMSFMMPYHFFGQEDIPFSPGTDVLETANTYGVGDAAFDLTITPGGLGIGNIVIWTNVDATTLNGSGLKMVVGGEDPFVSPDLEVTVDGTAEILHVVPDPTVTLTTIVEDSYTIFLEFESGGDTSEIEVIIPVRKPVSAAFVLDRSGSMGNPPHDGVGTITRMDILQTAANLFVNKLDAFKVPGDSVALTYFETTVDTPPPGFGASFTDIDGNASNFTNEIIALTPGGWTAMGDGLLSGKNKLSTTAAHSRQLIFLFTDGEQNRGDEVVDGGPDIGEETDSGESLNNSDDSIHIITIATGAAAMGAPASLLEEIATKNTPTGATARFFLLQEEVNAGGDGSDFNTTTGIANFFDAGFENMLEGNSPQTVGVENGRVPRVIDSTSGSSTSAPVHNFEINDNIDKILFELITPDQEPFFTVEKDGVSVTGSCNDESAIKYIFGPNNGTNSLLGIIDLKKYAGCAALPQTSKGTWTVRVRSGTGGGKPYQIKAQVDDHRLDYDYNIEADDFKVGDQLRIFTDLSYRKKPIQDANVSVLVFKPGEDLGDLLARAQVKLDVNDSVDVGSIGYEKLLALLEQNPDLIDSLNLGENVVNLSHSGDGKYEGTFSDTDVSGVYQTIAQISASNDSIGKINRLTRRTVYLRFGDPDPDPNVSPQQVTQIGDNKFQLQYAPKYKVGNKQRFVGPGFANGISIKGNDVANVNTVDNGDGSYTITFDAINGNNDPDISISISDVKVYKGSALGFGKSQDCNTLCEVQNWLEDTFGIPGWLAFIIALLILLILWILNKKFKKPKK</sequence>
<feature type="transmembrane region" description="Helical" evidence="1">
    <location>
        <begin position="776"/>
        <end position="797"/>
    </location>
</feature>
<dbReference type="SUPFAM" id="SSF53300">
    <property type="entry name" value="vWA-like"/>
    <property type="match status" value="1"/>
</dbReference>
<dbReference type="PROSITE" id="PS50234">
    <property type="entry name" value="VWFA"/>
    <property type="match status" value="1"/>
</dbReference>
<dbReference type="SMART" id="SM00327">
    <property type="entry name" value="VWA"/>
    <property type="match status" value="1"/>
</dbReference>
<evidence type="ECO:0000256" key="1">
    <source>
        <dbReference type="SAM" id="Phobius"/>
    </source>
</evidence>
<dbReference type="RefSeq" id="WP_143915697.1">
    <property type="nucleotide sequence ID" value="NZ_CANMIK010000001.1"/>
</dbReference>
<evidence type="ECO:0000259" key="2">
    <source>
        <dbReference type="PROSITE" id="PS50234"/>
    </source>
</evidence>
<dbReference type="EMBL" id="VLNR01000007">
    <property type="protein sequence ID" value="TSE10417.1"/>
    <property type="molecule type" value="Genomic_DNA"/>
</dbReference>
<dbReference type="InterPro" id="IPR036465">
    <property type="entry name" value="vWFA_dom_sf"/>
</dbReference>
<dbReference type="Pfam" id="PF13519">
    <property type="entry name" value="VWA_2"/>
    <property type="match status" value="1"/>
</dbReference>
<proteinExistence type="predicted"/>
<dbReference type="CDD" id="cd00198">
    <property type="entry name" value="vWFA"/>
    <property type="match status" value="1"/>
</dbReference>
<evidence type="ECO:0000313" key="3">
    <source>
        <dbReference type="EMBL" id="TSE10417.1"/>
    </source>
</evidence>
<evidence type="ECO:0000313" key="4">
    <source>
        <dbReference type="Proteomes" id="UP000318833"/>
    </source>
</evidence>
<keyword evidence="1" id="KW-0812">Transmembrane</keyword>
<organism evidence="3 4">
    <name type="scientific">Aquimarina algiphila</name>
    <dbReference type="NCBI Taxonomy" id="2047982"/>
    <lineage>
        <taxon>Bacteria</taxon>
        <taxon>Pseudomonadati</taxon>
        <taxon>Bacteroidota</taxon>
        <taxon>Flavobacteriia</taxon>
        <taxon>Flavobacteriales</taxon>
        <taxon>Flavobacteriaceae</taxon>
        <taxon>Aquimarina</taxon>
    </lineage>
</organism>
<name>A0A554VPM1_9FLAO</name>
<dbReference type="InterPro" id="IPR002035">
    <property type="entry name" value="VWF_A"/>
</dbReference>
<dbReference type="AlphaFoldDB" id="A0A554VPM1"/>
<feature type="transmembrane region" description="Helical" evidence="1">
    <location>
        <begin position="7"/>
        <end position="26"/>
    </location>
</feature>